<dbReference type="EMBL" id="FNWV01000004">
    <property type="protein sequence ID" value="SEH54664.1"/>
    <property type="molecule type" value="Genomic_DNA"/>
</dbReference>
<organism evidence="1 2">
    <name type="scientific">Ruminococcus flavefaciens</name>
    <dbReference type="NCBI Taxonomy" id="1265"/>
    <lineage>
        <taxon>Bacteria</taxon>
        <taxon>Bacillati</taxon>
        <taxon>Bacillota</taxon>
        <taxon>Clostridia</taxon>
        <taxon>Eubacteriales</taxon>
        <taxon>Oscillospiraceae</taxon>
        <taxon>Ruminococcus</taxon>
    </lineage>
</organism>
<accession>A0A1H6IYI0</accession>
<reference evidence="1 2" key="1">
    <citation type="submission" date="2016-10" db="EMBL/GenBank/DDBJ databases">
        <authorList>
            <person name="de Groot N.N."/>
        </authorList>
    </citation>
    <scope>NUCLEOTIDE SEQUENCE [LARGE SCALE GENOMIC DNA]</scope>
    <source>
        <strain evidence="1 2">YAD2003</strain>
    </source>
</reference>
<dbReference type="Pfam" id="PF18907">
    <property type="entry name" value="DUF5662"/>
    <property type="match status" value="1"/>
</dbReference>
<dbReference type="InterPro" id="IPR043721">
    <property type="entry name" value="DUF5662"/>
</dbReference>
<evidence type="ECO:0008006" key="3">
    <source>
        <dbReference type="Google" id="ProtNLM"/>
    </source>
</evidence>
<sequence length="179" mass="21683">MKIQNFLGHLKTVQQHRHQVFIHCVKAGIPWRGFVHDLSKFSPTEFIPGVKYFQGDRSPNEKEREVDGSSKAWMHHKGRNRHHFEYWTDYNPETKLMEPVKMPDIFIFEMFCDRVAASKIYNKEKYNESMPLEYFLRAKPRRKIEKTTAKKLEFLLTMLRDKGEDEVFRYIRRQVRKMK</sequence>
<dbReference type="RefSeq" id="WP_074715691.1">
    <property type="nucleotide sequence ID" value="NZ_FNWV01000004.1"/>
</dbReference>
<evidence type="ECO:0000313" key="1">
    <source>
        <dbReference type="EMBL" id="SEH54664.1"/>
    </source>
</evidence>
<gene>
    <name evidence="1" type="ORF">SAMN02910265_01335</name>
</gene>
<name>A0A1H6IYI0_RUMFL</name>
<dbReference type="Proteomes" id="UP000183190">
    <property type="component" value="Unassembled WGS sequence"/>
</dbReference>
<protein>
    <recommendedName>
        <fullName evidence="3">Catalase</fullName>
    </recommendedName>
</protein>
<evidence type="ECO:0000313" key="2">
    <source>
        <dbReference type="Proteomes" id="UP000183190"/>
    </source>
</evidence>
<dbReference type="OrthoDB" id="9784470at2"/>
<dbReference type="AlphaFoldDB" id="A0A1H6IYI0"/>
<proteinExistence type="predicted"/>